<sequence length="257" mass="28591">MFVAQTQPQFYPSSFTGQACLGATDINYCTYQITITNVATQDKKLRFGGLLMIILLVPKTAESTTVANILFSYLLVFRKHKVTQTEEGAVCSQTASQLQIWFNLSSTIVLLAYEAVLFVMSLVSLAKHFREAHRVNKESMLIDSITDVVLKDNVLYFFVSAFLALTSVSIPAIFHLSSYAFNVVYSGVIVIIFYSLYFSTLGPFMILSIREYDARKIVGSESSNGEGLAESLELATIRSQPEHATDYANQPIRDLAL</sequence>
<dbReference type="RefSeq" id="XP_007771183.1">
    <property type="nucleotide sequence ID" value="XM_007772993.1"/>
</dbReference>
<evidence type="ECO:0000256" key="1">
    <source>
        <dbReference type="SAM" id="Phobius"/>
    </source>
</evidence>
<dbReference type="EMBL" id="JH711582">
    <property type="protein sequence ID" value="EIW78680.1"/>
    <property type="molecule type" value="Genomic_DNA"/>
</dbReference>
<dbReference type="OrthoDB" id="2611956at2759"/>
<protein>
    <submittedName>
        <fullName evidence="2">Uncharacterized protein</fullName>
    </submittedName>
</protein>
<evidence type="ECO:0000313" key="3">
    <source>
        <dbReference type="Proteomes" id="UP000053558"/>
    </source>
</evidence>
<feature type="transmembrane region" description="Helical" evidence="1">
    <location>
        <begin position="154"/>
        <end position="177"/>
    </location>
</feature>
<dbReference type="KEGG" id="cput:CONPUDRAFT_75297"/>
<accession>A0A5M3MID5</accession>
<dbReference type="Proteomes" id="UP000053558">
    <property type="component" value="Unassembled WGS sequence"/>
</dbReference>
<keyword evidence="1" id="KW-1133">Transmembrane helix</keyword>
<organism evidence="2 3">
    <name type="scientific">Coniophora puteana (strain RWD-64-598)</name>
    <name type="common">Brown rot fungus</name>
    <dbReference type="NCBI Taxonomy" id="741705"/>
    <lineage>
        <taxon>Eukaryota</taxon>
        <taxon>Fungi</taxon>
        <taxon>Dikarya</taxon>
        <taxon>Basidiomycota</taxon>
        <taxon>Agaricomycotina</taxon>
        <taxon>Agaricomycetes</taxon>
        <taxon>Agaricomycetidae</taxon>
        <taxon>Boletales</taxon>
        <taxon>Coniophorineae</taxon>
        <taxon>Coniophoraceae</taxon>
        <taxon>Coniophora</taxon>
    </lineage>
</organism>
<feature type="transmembrane region" description="Helical" evidence="1">
    <location>
        <begin position="183"/>
        <end position="207"/>
    </location>
</feature>
<dbReference type="GeneID" id="19209316"/>
<comment type="caution">
    <text evidence="2">The sequence shown here is derived from an EMBL/GenBank/DDBJ whole genome shotgun (WGS) entry which is preliminary data.</text>
</comment>
<dbReference type="AlphaFoldDB" id="A0A5M3MID5"/>
<name>A0A5M3MID5_CONPW</name>
<evidence type="ECO:0000313" key="2">
    <source>
        <dbReference type="EMBL" id="EIW78680.1"/>
    </source>
</evidence>
<keyword evidence="3" id="KW-1185">Reference proteome</keyword>
<keyword evidence="1" id="KW-0812">Transmembrane</keyword>
<proteinExistence type="predicted"/>
<reference evidence="3" key="1">
    <citation type="journal article" date="2012" name="Science">
        <title>The Paleozoic origin of enzymatic lignin decomposition reconstructed from 31 fungal genomes.</title>
        <authorList>
            <person name="Floudas D."/>
            <person name="Binder M."/>
            <person name="Riley R."/>
            <person name="Barry K."/>
            <person name="Blanchette R.A."/>
            <person name="Henrissat B."/>
            <person name="Martinez A.T."/>
            <person name="Otillar R."/>
            <person name="Spatafora J.W."/>
            <person name="Yadav J.S."/>
            <person name="Aerts A."/>
            <person name="Benoit I."/>
            <person name="Boyd A."/>
            <person name="Carlson A."/>
            <person name="Copeland A."/>
            <person name="Coutinho P.M."/>
            <person name="de Vries R.P."/>
            <person name="Ferreira P."/>
            <person name="Findley K."/>
            <person name="Foster B."/>
            <person name="Gaskell J."/>
            <person name="Glotzer D."/>
            <person name="Gorecki P."/>
            <person name="Heitman J."/>
            <person name="Hesse C."/>
            <person name="Hori C."/>
            <person name="Igarashi K."/>
            <person name="Jurgens J.A."/>
            <person name="Kallen N."/>
            <person name="Kersten P."/>
            <person name="Kohler A."/>
            <person name="Kuees U."/>
            <person name="Kumar T.K.A."/>
            <person name="Kuo A."/>
            <person name="LaButti K."/>
            <person name="Larrondo L.F."/>
            <person name="Lindquist E."/>
            <person name="Ling A."/>
            <person name="Lombard V."/>
            <person name="Lucas S."/>
            <person name="Lundell T."/>
            <person name="Martin R."/>
            <person name="McLaughlin D.J."/>
            <person name="Morgenstern I."/>
            <person name="Morin E."/>
            <person name="Murat C."/>
            <person name="Nagy L.G."/>
            <person name="Nolan M."/>
            <person name="Ohm R.A."/>
            <person name="Patyshakuliyeva A."/>
            <person name="Rokas A."/>
            <person name="Ruiz-Duenas F.J."/>
            <person name="Sabat G."/>
            <person name="Salamov A."/>
            <person name="Samejima M."/>
            <person name="Schmutz J."/>
            <person name="Slot J.C."/>
            <person name="St John F."/>
            <person name="Stenlid J."/>
            <person name="Sun H."/>
            <person name="Sun S."/>
            <person name="Syed K."/>
            <person name="Tsang A."/>
            <person name="Wiebenga A."/>
            <person name="Young D."/>
            <person name="Pisabarro A."/>
            <person name="Eastwood D.C."/>
            <person name="Martin F."/>
            <person name="Cullen D."/>
            <person name="Grigoriev I.V."/>
            <person name="Hibbett D.S."/>
        </authorList>
    </citation>
    <scope>NUCLEOTIDE SEQUENCE [LARGE SCALE GENOMIC DNA]</scope>
    <source>
        <strain evidence="3">RWD-64-598 SS2</strain>
    </source>
</reference>
<gene>
    <name evidence="2" type="ORF">CONPUDRAFT_75297</name>
</gene>
<keyword evidence="1" id="KW-0472">Membrane</keyword>
<feature type="transmembrane region" description="Helical" evidence="1">
    <location>
        <begin position="100"/>
        <end position="125"/>
    </location>
</feature>